<dbReference type="EMBL" id="BGZK01001243">
    <property type="protein sequence ID" value="GBP75305.1"/>
    <property type="molecule type" value="Genomic_DNA"/>
</dbReference>
<evidence type="ECO:0000313" key="1">
    <source>
        <dbReference type="EMBL" id="GBP75305.1"/>
    </source>
</evidence>
<evidence type="ECO:0000313" key="2">
    <source>
        <dbReference type="Proteomes" id="UP000299102"/>
    </source>
</evidence>
<proteinExistence type="predicted"/>
<sequence>MRPPLANKCKEQDAIFVVVVLTDTPAPQPLSCHNGTKARAAVVQRSIVYETTRERTGLQERRARGEELLIEGAHPAGGTQSTVDDRPGAIHYDSSLPFIAVFITKKKTPSASRTRALRIQ</sequence>
<keyword evidence="2" id="KW-1185">Reference proteome</keyword>
<dbReference type="Proteomes" id="UP000299102">
    <property type="component" value="Unassembled WGS sequence"/>
</dbReference>
<reference evidence="1 2" key="1">
    <citation type="journal article" date="2019" name="Commun. Biol.">
        <title>The bagworm genome reveals a unique fibroin gene that provides high tensile strength.</title>
        <authorList>
            <person name="Kono N."/>
            <person name="Nakamura H."/>
            <person name="Ohtoshi R."/>
            <person name="Tomita M."/>
            <person name="Numata K."/>
            <person name="Arakawa K."/>
        </authorList>
    </citation>
    <scope>NUCLEOTIDE SEQUENCE [LARGE SCALE GENOMIC DNA]</scope>
</reference>
<protein>
    <submittedName>
        <fullName evidence="1">Uncharacterized protein</fullName>
    </submittedName>
</protein>
<dbReference type="AlphaFoldDB" id="A0A4C1YLT4"/>
<organism evidence="1 2">
    <name type="scientific">Eumeta variegata</name>
    <name type="common">Bagworm moth</name>
    <name type="synonym">Eumeta japonica</name>
    <dbReference type="NCBI Taxonomy" id="151549"/>
    <lineage>
        <taxon>Eukaryota</taxon>
        <taxon>Metazoa</taxon>
        <taxon>Ecdysozoa</taxon>
        <taxon>Arthropoda</taxon>
        <taxon>Hexapoda</taxon>
        <taxon>Insecta</taxon>
        <taxon>Pterygota</taxon>
        <taxon>Neoptera</taxon>
        <taxon>Endopterygota</taxon>
        <taxon>Lepidoptera</taxon>
        <taxon>Glossata</taxon>
        <taxon>Ditrysia</taxon>
        <taxon>Tineoidea</taxon>
        <taxon>Psychidae</taxon>
        <taxon>Oiketicinae</taxon>
        <taxon>Eumeta</taxon>
    </lineage>
</organism>
<accession>A0A4C1YLT4</accession>
<comment type="caution">
    <text evidence="1">The sequence shown here is derived from an EMBL/GenBank/DDBJ whole genome shotgun (WGS) entry which is preliminary data.</text>
</comment>
<gene>
    <name evidence="1" type="ORF">EVAR_19954_1</name>
</gene>
<name>A0A4C1YLT4_EUMVA</name>